<dbReference type="OrthoDB" id="2441143at2759"/>
<evidence type="ECO:0000256" key="1">
    <source>
        <dbReference type="ARBA" id="ARBA00023125"/>
    </source>
</evidence>
<gene>
    <name evidence="4" type="ORF">K457DRAFT_26006</name>
</gene>
<sequence length="803" mass="90242">MAMLRVGTLAKNVKSALKDDVAIAKEAIGCLQEAVHEAYEVKRRAQKLVGMFVERMGAGDLLPTDREYLDLLCPRIVPEESNKNENVAHANPDDDDDIKNDRQQQFLLTFLRFLYSGNYPREQGVGRSVNGFIQRLKGLGLFDRLRQSPLRDRSALRETTTFPPNELVRSVSSHLKVELKKMYNNGTREIQKQLKDQKVKDEDSLKGYDLEIHQEKTAVENFLEFNRMSGNTRRIAPISSSKDGFVSFSEREIIGLFWKRPMIKAKILELVTPVFPGCLALNDVTTIWLRDQEPGFVIKSLLCDVAPVGLTSRQRGKAGYRAAIKLMTIPEIKDHLSTIRQPDFDPGTYATKGYLPRGSIRTNGFSIQLTAFKLKELQAVRYRRFPEDRLPPRLTTTVGGLDYYLMEIRNIAQTKENVVELWPNCTPDQIKILSVDLGQACVVGAYASLPNSTCDTIKGTSQNASTAIDISTVSTLAPVTMLSSPPQPQVFYNLSVKQKAVSQPTFKFRRWTEDQKKLVPAGAVKSVQDIESDLPPLRGQDASVVDYVEEIQVVEDQLQEFYNGSNMRYQRHSFDASRAREEEFRTIADRLLSMIGGSVGAKRSEDDMVVIAIGLGQFASRSGLSSLHGTFFAFFVCLARSLGYIVVGVNEYYSSKKCPRCQAFVAQVTIRRLFCKACSMYFHRDEMAAHNMANAVRGHLLDQQRPDYLHPIDAQGRYPWKEDLSSSADGVGSSTSTSTRPDTDAKPKSTPTRQPRKRKATDNTQPQSSSARQPRKRKAIDTAQPLANPTRQSRKRKAVEEAD</sequence>
<keyword evidence="1" id="KW-0238">DNA-binding</keyword>
<keyword evidence="5" id="KW-1185">Reference proteome</keyword>
<dbReference type="InterPro" id="IPR010095">
    <property type="entry name" value="Cas12f1-like_TNB"/>
</dbReference>
<evidence type="ECO:0000256" key="2">
    <source>
        <dbReference type="SAM" id="MobiDB-lite"/>
    </source>
</evidence>
<feature type="region of interest" description="Disordered" evidence="2">
    <location>
        <begin position="720"/>
        <end position="803"/>
    </location>
</feature>
<accession>A0A197JBM6</accession>
<name>A0A197JBM6_9FUNG</name>
<dbReference type="Proteomes" id="UP000078512">
    <property type="component" value="Unassembled WGS sequence"/>
</dbReference>
<dbReference type="AlphaFoldDB" id="A0A197JBM6"/>
<evidence type="ECO:0000259" key="3">
    <source>
        <dbReference type="Pfam" id="PF07282"/>
    </source>
</evidence>
<dbReference type="EMBL" id="KV442159">
    <property type="protein sequence ID" value="OAQ22512.1"/>
    <property type="molecule type" value="Genomic_DNA"/>
</dbReference>
<protein>
    <recommendedName>
        <fullName evidence="3">Cas12f1-like TNB domain-containing protein</fullName>
    </recommendedName>
</protein>
<reference evidence="4 5" key="1">
    <citation type="submission" date="2016-05" db="EMBL/GenBank/DDBJ databases">
        <title>Genome sequencing reveals origins of a unique bacterial endosymbiosis in the earliest lineages of terrestrial Fungi.</title>
        <authorList>
            <consortium name="DOE Joint Genome Institute"/>
            <person name="Uehling J."/>
            <person name="Gryganskyi A."/>
            <person name="Hameed K."/>
            <person name="Tschaplinski T."/>
            <person name="Misztal P."/>
            <person name="Wu S."/>
            <person name="Desiro A."/>
            <person name="Vande Pol N."/>
            <person name="Du Z.-Y."/>
            <person name="Zienkiewicz A."/>
            <person name="Zienkiewicz K."/>
            <person name="Morin E."/>
            <person name="Tisserant E."/>
            <person name="Splivallo R."/>
            <person name="Hainaut M."/>
            <person name="Henrissat B."/>
            <person name="Ohm R."/>
            <person name="Kuo A."/>
            <person name="Yan J."/>
            <person name="Lipzen A."/>
            <person name="Nolan M."/>
            <person name="Labutti K."/>
            <person name="Barry K."/>
            <person name="Goldstein A."/>
            <person name="Labbe J."/>
            <person name="Schadt C."/>
            <person name="Tuskan G."/>
            <person name="Grigoriev I."/>
            <person name="Martin F."/>
            <person name="Vilgalys R."/>
            <person name="Bonito G."/>
        </authorList>
    </citation>
    <scope>NUCLEOTIDE SEQUENCE [LARGE SCALE GENOMIC DNA]</scope>
    <source>
        <strain evidence="4 5">AG-77</strain>
    </source>
</reference>
<organism evidence="4 5">
    <name type="scientific">Linnemannia elongata AG-77</name>
    <dbReference type="NCBI Taxonomy" id="1314771"/>
    <lineage>
        <taxon>Eukaryota</taxon>
        <taxon>Fungi</taxon>
        <taxon>Fungi incertae sedis</taxon>
        <taxon>Mucoromycota</taxon>
        <taxon>Mortierellomycotina</taxon>
        <taxon>Mortierellomycetes</taxon>
        <taxon>Mortierellales</taxon>
        <taxon>Mortierellaceae</taxon>
        <taxon>Linnemannia</taxon>
    </lineage>
</organism>
<proteinExistence type="predicted"/>
<evidence type="ECO:0000313" key="5">
    <source>
        <dbReference type="Proteomes" id="UP000078512"/>
    </source>
</evidence>
<feature type="domain" description="Cas12f1-like TNB" evidence="3">
    <location>
        <begin position="628"/>
        <end position="692"/>
    </location>
</feature>
<evidence type="ECO:0000313" key="4">
    <source>
        <dbReference type="EMBL" id="OAQ22512.1"/>
    </source>
</evidence>
<feature type="compositionally biased region" description="Low complexity" evidence="2">
    <location>
        <begin position="725"/>
        <end position="739"/>
    </location>
</feature>
<dbReference type="GO" id="GO:0003677">
    <property type="term" value="F:DNA binding"/>
    <property type="evidence" value="ECO:0007669"/>
    <property type="project" value="UniProtKB-KW"/>
</dbReference>
<dbReference type="Pfam" id="PF07282">
    <property type="entry name" value="Cas12f1-like_TNB"/>
    <property type="match status" value="1"/>
</dbReference>
<feature type="compositionally biased region" description="Polar residues" evidence="2">
    <location>
        <begin position="762"/>
        <end position="772"/>
    </location>
</feature>